<gene>
    <name evidence="3" type="ORF">SAMN06295960_1136</name>
</gene>
<dbReference type="SUPFAM" id="SSF53187">
    <property type="entry name" value="Zn-dependent exopeptidases"/>
    <property type="match status" value="1"/>
</dbReference>
<keyword evidence="4" id="KW-1185">Reference proteome</keyword>
<evidence type="ECO:0000259" key="2">
    <source>
        <dbReference type="Pfam" id="PF04389"/>
    </source>
</evidence>
<feature type="transmembrane region" description="Helical" evidence="1">
    <location>
        <begin position="496"/>
        <end position="519"/>
    </location>
</feature>
<proteinExistence type="predicted"/>
<dbReference type="PANTHER" id="PTHR12147:SF26">
    <property type="entry name" value="PEPTIDASE M28 DOMAIN-CONTAINING PROTEIN"/>
    <property type="match status" value="1"/>
</dbReference>
<dbReference type="AlphaFoldDB" id="A0A1X7J2C8"/>
<feature type="transmembrane region" description="Helical" evidence="1">
    <location>
        <begin position="525"/>
        <end position="546"/>
    </location>
</feature>
<dbReference type="OrthoDB" id="9762302at2"/>
<feature type="transmembrane region" description="Helical" evidence="1">
    <location>
        <begin position="369"/>
        <end position="391"/>
    </location>
</feature>
<dbReference type="PANTHER" id="PTHR12147">
    <property type="entry name" value="METALLOPEPTIDASE M28 FAMILY MEMBER"/>
    <property type="match status" value="1"/>
</dbReference>
<feature type="transmembrane region" description="Helical" evidence="1">
    <location>
        <begin position="337"/>
        <end position="357"/>
    </location>
</feature>
<keyword evidence="1" id="KW-1133">Transmembrane helix</keyword>
<dbReference type="Gene3D" id="3.40.630.10">
    <property type="entry name" value="Zn peptidases"/>
    <property type="match status" value="1"/>
</dbReference>
<dbReference type="InterPro" id="IPR007484">
    <property type="entry name" value="Peptidase_M28"/>
</dbReference>
<sequence>MRKSVQRGRDNTTRDWKSSIIVVFISILFVLSTLYAEQPPSPKGNDAPELEFSAERAMKHVRAIAQEPHPSGSAANERVRDYVHDQMLALGLSPSIATSPHTIDMNDEEKRIDLHNIIGKIKGTEPGKALMLTAHYDSTPYGPGANDDAVGVAALLETARVLQAGSPLERDIWFVITDGEEMGLLGARVFWQDSFAREEIGLVVNFEARGASGPSVLFQTSDHNGALITNFASAAVAPVSSSLLGDLYKTMPNDTDLTVALEAGLPGLNFAYIEDWDKYHSAEDTPEYVSLSTLQHHGENALEMAKRFGSMDLIQLQEPDRIYFNWYQLLVHYPASWVVPTTIVLVLIWLLLAGAWWKRGGVAPTRLALAISGVLGSMLVSVVLSFCLYLGITSVANAIMAEEIHSSAIPVQANVVFIAVALIVHLFVTRIIRYRVNSLEWMLAGMLYYLLLLIVVVNILPGASYLLMLPLIIHSVVIGGMLLTDAPIGNLNRIGVLFILAVAPLTLTTSFLHLLYSAMPLQINVFSTLLCTIIITLLQPVCSSLVSSRQDPHIPINPIG</sequence>
<dbReference type="STRING" id="1852522.SAMN06295960_1136"/>
<feature type="transmembrane region" description="Helical" evidence="1">
    <location>
        <begin position="411"/>
        <end position="429"/>
    </location>
</feature>
<keyword evidence="1" id="KW-0812">Transmembrane</keyword>
<dbReference type="Pfam" id="PF04389">
    <property type="entry name" value="Peptidase_M28"/>
    <property type="match status" value="1"/>
</dbReference>
<feature type="transmembrane region" description="Helical" evidence="1">
    <location>
        <begin position="466"/>
        <end position="484"/>
    </location>
</feature>
<dbReference type="GO" id="GO:0006508">
    <property type="term" value="P:proteolysis"/>
    <property type="evidence" value="ECO:0007669"/>
    <property type="project" value="InterPro"/>
</dbReference>
<evidence type="ECO:0000256" key="1">
    <source>
        <dbReference type="SAM" id="Phobius"/>
    </source>
</evidence>
<dbReference type="GO" id="GO:0008235">
    <property type="term" value="F:metalloexopeptidase activity"/>
    <property type="evidence" value="ECO:0007669"/>
    <property type="project" value="InterPro"/>
</dbReference>
<evidence type="ECO:0000313" key="4">
    <source>
        <dbReference type="Proteomes" id="UP000193834"/>
    </source>
</evidence>
<dbReference type="InterPro" id="IPR045175">
    <property type="entry name" value="M28_fam"/>
</dbReference>
<protein>
    <submittedName>
        <fullName evidence="3">Peptidase family M28</fullName>
    </submittedName>
</protein>
<keyword evidence="1" id="KW-0472">Membrane</keyword>
<organism evidence="3 4">
    <name type="scientific">Paenibacillus aquistagni</name>
    <dbReference type="NCBI Taxonomy" id="1852522"/>
    <lineage>
        <taxon>Bacteria</taxon>
        <taxon>Bacillati</taxon>
        <taxon>Bacillota</taxon>
        <taxon>Bacilli</taxon>
        <taxon>Bacillales</taxon>
        <taxon>Paenibacillaceae</taxon>
        <taxon>Paenibacillus</taxon>
    </lineage>
</organism>
<dbReference type="EMBL" id="FXAZ01000001">
    <property type="protein sequence ID" value="SMG21748.1"/>
    <property type="molecule type" value="Genomic_DNA"/>
</dbReference>
<feature type="domain" description="Peptidase M28" evidence="2">
    <location>
        <begin position="116"/>
        <end position="304"/>
    </location>
</feature>
<name>A0A1X7J2C8_9BACL</name>
<dbReference type="Proteomes" id="UP000193834">
    <property type="component" value="Unassembled WGS sequence"/>
</dbReference>
<accession>A0A1X7J2C8</accession>
<dbReference type="RefSeq" id="WP_085493315.1">
    <property type="nucleotide sequence ID" value="NZ_FXAZ01000001.1"/>
</dbReference>
<reference evidence="3 4" key="1">
    <citation type="submission" date="2017-04" db="EMBL/GenBank/DDBJ databases">
        <authorList>
            <person name="Afonso C.L."/>
            <person name="Miller P.J."/>
            <person name="Scott M.A."/>
            <person name="Spackman E."/>
            <person name="Goraichik I."/>
            <person name="Dimitrov K.M."/>
            <person name="Suarez D.L."/>
            <person name="Swayne D.E."/>
        </authorList>
    </citation>
    <scope>NUCLEOTIDE SEQUENCE [LARGE SCALE GENOMIC DNA]</scope>
    <source>
        <strain evidence="3 4">11</strain>
    </source>
</reference>
<evidence type="ECO:0000313" key="3">
    <source>
        <dbReference type="EMBL" id="SMG21748.1"/>
    </source>
</evidence>
<feature type="transmembrane region" description="Helical" evidence="1">
    <location>
        <begin position="441"/>
        <end position="460"/>
    </location>
</feature>